<evidence type="ECO:0000256" key="10">
    <source>
        <dbReference type="ARBA" id="ARBA00022840"/>
    </source>
</evidence>
<comment type="caution">
    <text evidence="15">The sequence shown here is derived from an EMBL/GenBank/DDBJ whole genome shotgun (WGS) entry which is preliminary data.</text>
</comment>
<evidence type="ECO:0000256" key="11">
    <source>
        <dbReference type="ARBA" id="ARBA00030128"/>
    </source>
</evidence>
<dbReference type="InterPro" id="IPR017665">
    <property type="entry name" value="Guanylate_kinase"/>
</dbReference>
<evidence type="ECO:0000256" key="7">
    <source>
        <dbReference type="ARBA" id="ARBA00022679"/>
    </source>
</evidence>
<feature type="binding site" evidence="13">
    <location>
        <begin position="122"/>
        <end position="129"/>
    </location>
    <ligand>
        <name>ATP</name>
        <dbReference type="ChEBI" id="CHEBI:30616"/>
    </ligand>
</feature>
<evidence type="ECO:0000256" key="6">
    <source>
        <dbReference type="ARBA" id="ARBA00022490"/>
    </source>
</evidence>
<evidence type="ECO:0000256" key="9">
    <source>
        <dbReference type="ARBA" id="ARBA00022777"/>
    </source>
</evidence>
<dbReference type="AlphaFoldDB" id="A0A6H9WGN8"/>
<name>A0A6H9WGN8_9MICO</name>
<dbReference type="PANTHER" id="PTHR23117">
    <property type="entry name" value="GUANYLATE KINASE-RELATED"/>
    <property type="match status" value="1"/>
</dbReference>
<evidence type="ECO:0000259" key="14">
    <source>
        <dbReference type="PROSITE" id="PS50052"/>
    </source>
</evidence>
<sequence>MTPVPPPVDRAAASRAAVAARRARAEVKRAIAAGERTPVEVLDASADVTNAAEHSLRVTNFLLSIPHVGTTKMTRVLDDLAISPSKRLGGLGAKQRERLREYLVERMPKPSRATRRLTVLAGPTAVGKGTVSNYIREHYPEVLLSVSATTRPPRPGEVHGVNYLFLEPDDFDGMIERDEFLEYATVHNAHRYGTPRPPIERALATGSPVLLEIDIQGARQVKRRMPEARLVFLMPPSWDELVRRLTGRGTESAEEQARRLETAKVELAAREEFDEEIVNDTVPEAARRLVELMGLSPEALTSEARSTD</sequence>
<dbReference type="InterPro" id="IPR020590">
    <property type="entry name" value="Guanylate_kinase_CS"/>
</dbReference>
<keyword evidence="7 13" id="KW-0808">Transferase</keyword>
<dbReference type="Gene3D" id="3.40.50.300">
    <property type="entry name" value="P-loop containing nucleotide triphosphate hydrolases"/>
    <property type="match status" value="1"/>
</dbReference>
<comment type="function">
    <text evidence="1 13">Essential for recycling GMP and indirectly, cGMP.</text>
</comment>
<evidence type="ECO:0000256" key="8">
    <source>
        <dbReference type="ARBA" id="ARBA00022741"/>
    </source>
</evidence>
<dbReference type="NCBIfam" id="TIGR03263">
    <property type="entry name" value="guanyl_kin"/>
    <property type="match status" value="1"/>
</dbReference>
<dbReference type="EC" id="2.7.4.8" evidence="4 13"/>
<dbReference type="Pfam" id="PF00625">
    <property type="entry name" value="Guanylate_kin"/>
    <property type="match status" value="1"/>
</dbReference>
<evidence type="ECO:0000313" key="15">
    <source>
        <dbReference type="EMBL" id="KAB1650092.1"/>
    </source>
</evidence>
<keyword evidence="16" id="KW-1185">Reference proteome</keyword>
<evidence type="ECO:0000256" key="3">
    <source>
        <dbReference type="ARBA" id="ARBA00005790"/>
    </source>
</evidence>
<dbReference type="CDD" id="cd00071">
    <property type="entry name" value="GMPK"/>
    <property type="match status" value="1"/>
</dbReference>
<keyword evidence="9 13" id="KW-0418">Kinase</keyword>
<dbReference type="Gene3D" id="1.10.8.50">
    <property type="match status" value="1"/>
</dbReference>
<keyword evidence="10 13" id="KW-0067">ATP-binding</keyword>
<evidence type="ECO:0000256" key="1">
    <source>
        <dbReference type="ARBA" id="ARBA00003531"/>
    </source>
</evidence>
<dbReference type="PANTHER" id="PTHR23117:SF13">
    <property type="entry name" value="GUANYLATE KINASE"/>
    <property type="match status" value="1"/>
</dbReference>
<dbReference type="SUPFAM" id="SSF52540">
    <property type="entry name" value="P-loop containing nucleoside triphosphate hydrolases"/>
    <property type="match status" value="1"/>
</dbReference>
<gene>
    <name evidence="13" type="primary">gmk</name>
    <name evidence="15" type="ORF">F8O04_07780</name>
</gene>
<dbReference type="GO" id="GO:0004385">
    <property type="term" value="F:GMP kinase activity"/>
    <property type="evidence" value="ECO:0007669"/>
    <property type="project" value="UniProtKB-UniRule"/>
</dbReference>
<dbReference type="InterPro" id="IPR027417">
    <property type="entry name" value="P-loop_NTPase"/>
</dbReference>
<dbReference type="RefSeq" id="WP_158028676.1">
    <property type="nucleotide sequence ID" value="NZ_BMHG01000001.1"/>
</dbReference>
<dbReference type="Pfam" id="PF22525">
    <property type="entry name" value="H2TH_5"/>
    <property type="match status" value="1"/>
</dbReference>
<dbReference type="InterPro" id="IPR008145">
    <property type="entry name" value="GK/Ca_channel_bsu"/>
</dbReference>
<dbReference type="InterPro" id="IPR008144">
    <property type="entry name" value="Guanylate_kin-like_dom"/>
</dbReference>
<comment type="similarity">
    <text evidence="3 13">Belongs to the guanylate kinase family.</text>
</comment>
<dbReference type="PROSITE" id="PS50052">
    <property type="entry name" value="GUANYLATE_KINASE_2"/>
    <property type="match status" value="1"/>
</dbReference>
<organism evidence="15 16">
    <name type="scientific">Pseudoclavibacter endophyticus</name>
    <dbReference type="NCBI Taxonomy" id="1778590"/>
    <lineage>
        <taxon>Bacteria</taxon>
        <taxon>Bacillati</taxon>
        <taxon>Actinomycetota</taxon>
        <taxon>Actinomycetes</taxon>
        <taxon>Micrococcales</taxon>
        <taxon>Microbacteriaceae</taxon>
        <taxon>Pseudoclavibacter</taxon>
    </lineage>
</organism>
<dbReference type="GO" id="GO:0005829">
    <property type="term" value="C:cytosol"/>
    <property type="evidence" value="ECO:0007669"/>
    <property type="project" value="TreeGrafter"/>
</dbReference>
<reference evidence="15 16" key="1">
    <citation type="submission" date="2019-09" db="EMBL/GenBank/DDBJ databases">
        <title>Phylogeny of genus Pseudoclavibacter and closely related genus.</title>
        <authorList>
            <person name="Li Y."/>
        </authorList>
    </citation>
    <scope>NUCLEOTIDE SEQUENCE [LARGE SCALE GENOMIC DNA]</scope>
    <source>
        <strain evidence="15 16">EGI 60007</strain>
    </source>
</reference>
<evidence type="ECO:0000256" key="4">
    <source>
        <dbReference type="ARBA" id="ARBA00012961"/>
    </source>
</evidence>
<accession>A0A6H9WGN8</accession>
<dbReference type="InterPro" id="IPR047806">
    <property type="entry name" value="IHF_actinobact"/>
</dbReference>
<evidence type="ECO:0000256" key="2">
    <source>
        <dbReference type="ARBA" id="ARBA00004496"/>
    </source>
</evidence>
<evidence type="ECO:0000313" key="16">
    <source>
        <dbReference type="Proteomes" id="UP000431744"/>
    </source>
</evidence>
<dbReference type="OrthoDB" id="9808150at2"/>
<dbReference type="Gene3D" id="3.30.63.10">
    <property type="entry name" value="Guanylate Kinase phosphate binding domain"/>
    <property type="match status" value="1"/>
</dbReference>
<dbReference type="FunFam" id="3.30.63.10:FF:000005">
    <property type="entry name" value="Guanylate kinase"/>
    <property type="match status" value="1"/>
</dbReference>
<dbReference type="Proteomes" id="UP000431744">
    <property type="component" value="Unassembled WGS sequence"/>
</dbReference>
<dbReference type="NCBIfam" id="NF041260">
    <property type="entry name" value="actino_IHF"/>
    <property type="match status" value="1"/>
</dbReference>
<keyword evidence="6 13" id="KW-0963">Cytoplasm</keyword>
<dbReference type="PROSITE" id="PS00856">
    <property type="entry name" value="GUANYLATE_KINASE_1"/>
    <property type="match status" value="1"/>
</dbReference>
<evidence type="ECO:0000256" key="13">
    <source>
        <dbReference type="HAMAP-Rule" id="MF_00328"/>
    </source>
</evidence>
<proteinExistence type="inferred from homology"/>
<feature type="domain" description="Guanylate kinase-like" evidence="14">
    <location>
        <begin position="115"/>
        <end position="294"/>
    </location>
</feature>
<evidence type="ECO:0000256" key="12">
    <source>
        <dbReference type="ARBA" id="ARBA00048594"/>
    </source>
</evidence>
<comment type="catalytic activity">
    <reaction evidence="12 13">
        <text>GMP + ATP = GDP + ADP</text>
        <dbReference type="Rhea" id="RHEA:20780"/>
        <dbReference type="ChEBI" id="CHEBI:30616"/>
        <dbReference type="ChEBI" id="CHEBI:58115"/>
        <dbReference type="ChEBI" id="CHEBI:58189"/>
        <dbReference type="ChEBI" id="CHEBI:456216"/>
        <dbReference type="EC" id="2.7.4.8"/>
    </reaction>
</comment>
<dbReference type="InterPro" id="IPR055201">
    <property type="entry name" value="IHF-like_H2TH"/>
</dbReference>
<dbReference type="EMBL" id="WBJY01000001">
    <property type="protein sequence ID" value="KAB1650092.1"/>
    <property type="molecule type" value="Genomic_DNA"/>
</dbReference>
<comment type="subcellular location">
    <subcellularLocation>
        <location evidence="2 13">Cytoplasm</location>
    </subcellularLocation>
</comment>
<dbReference type="GO" id="GO:0005524">
    <property type="term" value="F:ATP binding"/>
    <property type="evidence" value="ECO:0007669"/>
    <property type="project" value="UniProtKB-UniRule"/>
</dbReference>
<dbReference type="HAMAP" id="MF_00328">
    <property type="entry name" value="Guanylate_kinase"/>
    <property type="match status" value="1"/>
</dbReference>
<dbReference type="SMART" id="SM00072">
    <property type="entry name" value="GuKc"/>
    <property type="match status" value="1"/>
</dbReference>
<protein>
    <recommendedName>
        <fullName evidence="5 13">Guanylate kinase</fullName>
        <ecNumber evidence="4 13">2.7.4.8</ecNumber>
    </recommendedName>
    <alternativeName>
        <fullName evidence="11 13">GMP kinase</fullName>
    </alternativeName>
</protein>
<evidence type="ECO:0000256" key="5">
    <source>
        <dbReference type="ARBA" id="ARBA00016296"/>
    </source>
</evidence>
<keyword evidence="8 13" id="KW-0547">Nucleotide-binding</keyword>